<comment type="caution">
    <text evidence="1">The sequence shown here is derived from an EMBL/GenBank/DDBJ whole genome shotgun (WGS) entry which is preliminary data.</text>
</comment>
<gene>
    <name evidence="1" type="ORF">R3I93_002786</name>
</gene>
<organism evidence="1 2">
    <name type="scientific">Phoxinus phoxinus</name>
    <name type="common">Eurasian minnow</name>
    <dbReference type="NCBI Taxonomy" id="58324"/>
    <lineage>
        <taxon>Eukaryota</taxon>
        <taxon>Metazoa</taxon>
        <taxon>Chordata</taxon>
        <taxon>Craniata</taxon>
        <taxon>Vertebrata</taxon>
        <taxon>Euteleostomi</taxon>
        <taxon>Actinopterygii</taxon>
        <taxon>Neopterygii</taxon>
        <taxon>Teleostei</taxon>
        <taxon>Ostariophysi</taxon>
        <taxon>Cypriniformes</taxon>
        <taxon>Leuciscidae</taxon>
        <taxon>Phoxininae</taxon>
        <taxon>Phoxinus</taxon>
    </lineage>
</organism>
<accession>A0AAN9DLI2</accession>
<name>A0AAN9DLI2_9TELE</name>
<evidence type="ECO:0000313" key="2">
    <source>
        <dbReference type="Proteomes" id="UP001364617"/>
    </source>
</evidence>
<evidence type="ECO:0000313" key="1">
    <source>
        <dbReference type="EMBL" id="KAK7172767.1"/>
    </source>
</evidence>
<reference evidence="1 2" key="1">
    <citation type="submission" date="2024-02" db="EMBL/GenBank/DDBJ databases">
        <title>Chromosome-level genome assembly of the Eurasian Minnow (Phoxinus phoxinus).</title>
        <authorList>
            <person name="Oriowo T.O."/>
            <person name="Martin S."/>
            <person name="Stange M."/>
            <person name="Chrysostomakis Y."/>
            <person name="Brown T."/>
            <person name="Winkler S."/>
            <person name="Kukowka S."/>
            <person name="Myers E.W."/>
            <person name="Bohne A."/>
        </authorList>
    </citation>
    <scope>NUCLEOTIDE SEQUENCE [LARGE SCALE GENOMIC DNA]</scope>
    <source>
        <strain evidence="1">ZFMK-TIS-60720</strain>
        <tissue evidence="1">Whole Organism</tissue>
    </source>
</reference>
<dbReference type="AlphaFoldDB" id="A0AAN9DLI2"/>
<dbReference type="EMBL" id="JAYKXH010000003">
    <property type="protein sequence ID" value="KAK7172767.1"/>
    <property type="molecule type" value="Genomic_DNA"/>
</dbReference>
<proteinExistence type="predicted"/>
<dbReference type="Proteomes" id="UP001364617">
    <property type="component" value="Unassembled WGS sequence"/>
</dbReference>
<sequence>MTTHASKWTSEERQNKQPCIRSHTHTVSTLLNGSVLADCLLGSCEEKSIEYYVYAFQCQRRPRTLTVCFQS</sequence>
<protein>
    <submittedName>
        <fullName evidence="1">Uncharacterized protein</fullName>
    </submittedName>
</protein>
<keyword evidence="2" id="KW-1185">Reference proteome</keyword>